<dbReference type="InterPro" id="IPR013783">
    <property type="entry name" value="Ig-like_fold"/>
</dbReference>
<organism evidence="1 2">
    <name type="scientific">Fasciolopsis buskii</name>
    <dbReference type="NCBI Taxonomy" id="27845"/>
    <lineage>
        <taxon>Eukaryota</taxon>
        <taxon>Metazoa</taxon>
        <taxon>Spiralia</taxon>
        <taxon>Lophotrochozoa</taxon>
        <taxon>Platyhelminthes</taxon>
        <taxon>Trematoda</taxon>
        <taxon>Digenea</taxon>
        <taxon>Plagiorchiida</taxon>
        <taxon>Echinostomata</taxon>
        <taxon>Echinostomatoidea</taxon>
        <taxon>Fasciolidae</taxon>
        <taxon>Fasciolopsis</taxon>
    </lineage>
</organism>
<protein>
    <submittedName>
        <fullName evidence="1">Uncharacterized protein</fullName>
    </submittedName>
</protein>
<dbReference type="Gene3D" id="2.60.40.10">
    <property type="entry name" value="Immunoglobulins"/>
    <property type="match status" value="1"/>
</dbReference>
<dbReference type="AlphaFoldDB" id="A0A8E0VHF8"/>
<proteinExistence type="predicted"/>
<comment type="caution">
    <text evidence="1">The sequence shown here is derived from an EMBL/GenBank/DDBJ whole genome shotgun (WGS) entry which is preliminary data.</text>
</comment>
<sequence>VEIWQCRFTTGIHKIFHYRYFVAEIKHNNDEYSDSDMVRVLAWESRLLPRSFSIIDYINRADKSQVTHVKFGVYGRGLICFRLL</sequence>
<reference evidence="1" key="1">
    <citation type="submission" date="2019-05" db="EMBL/GenBank/DDBJ databases">
        <title>Annotation for the trematode Fasciolopsis buski.</title>
        <authorList>
            <person name="Choi Y.-J."/>
        </authorList>
    </citation>
    <scope>NUCLEOTIDE SEQUENCE</scope>
    <source>
        <strain evidence="1">HT</strain>
        <tissue evidence="1">Whole worm</tissue>
    </source>
</reference>
<name>A0A8E0VHF8_9TREM</name>
<dbReference type="Proteomes" id="UP000728185">
    <property type="component" value="Unassembled WGS sequence"/>
</dbReference>
<feature type="non-terminal residue" evidence="1">
    <location>
        <position position="1"/>
    </location>
</feature>
<evidence type="ECO:0000313" key="1">
    <source>
        <dbReference type="EMBL" id="KAA0186061.1"/>
    </source>
</evidence>
<keyword evidence="2" id="KW-1185">Reference proteome</keyword>
<accession>A0A8E0VHF8</accession>
<gene>
    <name evidence="1" type="ORF">FBUS_07933</name>
</gene>
<dbReference type="EMBL" id="LUCM01009998">
    <property type="protein sequence ID" value="KAA0186061.1"/>
    <property type="molecule type" value="Genomic_DNA"/>
</dbReference>
<evidence type="ECO:0000313" key="2">
    <source>
        <dbReference type="Proteomes" id="UP000728185"/>
    </source>
</evidence>